<dbReference type="PANTHER" id="PTHR38042">
    <property type="entry name" value="UROPORPHYRINOGEN-III SYNTHASE, CHLOROPLASTIC"/>
    <property type="match status" value="1"/>
</dbReference>
<evidence type="ECO:0000256" key="2">
    <source>
        <dbReference type="ARBA" id="ARBA00008133"/>
    </source>
</evidence>
<comment type="similarity">
    <text evidence="2 9">Belongs to the uroporphyrinogen-III synthase family.</text>
</comment>
<keyword evidence="5 9" id="KW-0627">Porphyrin biosynthesis</keyword>
<reference evidence="12" key="1">
    <citation type="submission" date="2014-06" db="EMBL/GenBank/DDBJ databases">
        <authorList>
            <person name="Winans N.J."/>
            <person name="Newell P.D."/>
            <person name="Douglas A.E."/>
        </authorList>
    </citation>
    <scope>NUCLEOTIDE SEQUENCE [LARGE SCALE GENOMIC DNA]</scope>
</reference>
<dbReference type="CDD" id="cd06578">
    <property type="entry name" value="HemD"/>
    <property type="match status" value="1"/>
</dbReference>
<evidence type="ECO:0000256" key="9">
    <source>
        <dbReference type="RuleBase" id="RU366031"/>
    </source>
</evidence>
<dbReference type="Gene3D" id="3.40.50.10090">
    <property type="match status" value="2"/>
</dbReference>
<dbReference type="GO" id="GO:0006782">
    <property type="term" value="P:protoporphyrinogen IX biosynthetic process"/>
    <property type="evidence" value="ECO:0007669"/>
    <property type="project" value="UniProtKB-UniRule"/>
</dbReference>
<organism evidence="11 12">
    <name type="scientific">Acetobacter indonesiensis</name>
    <dbReference type="NCBI Taxonomy" id="104101"/>
    <lineage>
        <taxon>Bacteria</taxon>
        <taxon>Pseudomonadati</taxon>
        <taxon>Pseudomonadota</taxon>
        <taxon>Alphaproteobacteria</taxon>
        <taxon>Acetobacterales</taxon>
        <taxon>Acetobacteraceae</taxon>
        <taxon>Acetobacter</taxon>
    </lineage>
</organism>
<evidence type="ECO:0000256" key="6">
    <source>
        <dbReference type="ARBA" id="ARBA00037589"/>
    </source>
</evidence>
<evidence type="ECO:0000256" key="1">
    <source>
        <dbReference type="ARBA" id="ARBA00004772"/>
    </source>
</evidence>
<accession>A0A252AX71</accession>
<gene>
    <name evidence="11" type="ORF">HK17_14455</name>
</gene>
<dbReference type="GO" id="GO:0006780">
    <property type="term" value="P:uroporphyrinogen III biosynthetic process"/>
    <property type="evidence" value="ECO:0007669"/>
    <property type="project" value="UniProtKB-UniRule"/>
</dbReference>
<dbReference type="SUPFAM" id="SSF69618">
    <property type="entry name" value="HemD-like"/>
    <property type="match status" value="1"/>
</dbReference>
<dbReference type="PANTHER" id="PTHR38042:SF1">
    <property type="entry name" value="UROPORPHYRINOGEN-III SYNTHASE, CHLOROPLASTIC"/>
    <property type="match status" value="1"/>
</dbReference>
<evidence type="ECO:0000313" key="11">
    <source>
        <dbReference type="EMBL" id="OUI95979.1"/>
    </source>
</evidence>
<proteinExistence type="inferred from homology"/>
<dbReference type="Pfam" id="PF02602">
    <property type="entry name" value="HEM4"/>
    <property type="match status" value="1"/>
</dbReference>
<dbReference type="EMBL" id="JOPA01000006">
    <property type="protein sequence ID" value="OUI95979.1"/>
    <property type="molecule type" value="Genomic_DNA"/>
</dbReference>
<dbReference type="InterPro" id="IPR039793">
    <property type="entry name" value="UROS/Hem4"/>
</dbReference>
<dbReference type="AlphaFoldDB" id="A0A252AX71"/>
<dbReference type="InterPro" id="IPR003754">
    <property type="entry name" value="4pyrrol_synth_uPrphyn_synth"/>
</dbReference>
<comment type="pathway">
    <text evidence="1 9">Porphyrin-containing compound metabolism; protoporphyrin-IX biosynthesis; coproporphyrinogen-III from 5-aminolevulinate: step 3/4.</text>
</comment>
<comment type="function">
    <text evidence="6 9">Catalyzes cyclization of the linear tetrapyrrole, hydroxymethylbilane, to the macrocyclic uroporphyrinogen III.</text>
</comment>
<evidence type="ECO:0000256" key="4">
    <source>
        <dbReference type="ARBA" id="ARBA00023239"/>
    </source>
</evidence>
<dbReference type="InterPro" id="IPR036108">
    <property type="entry name" value="4pyrrol_syn_uPrphyn_synt_sf"/>
</dbReference>
<evidence type="ECO:0000259" key="10">
    <source>
        <dbReference type="Pfam" id="PF02602"/>
    </source>
</evidence>
<keyword evidence="4 9" id="KW-0456">Lyase</keyword>
<protein>
    <recommendedName>
        <fullName evidence="7 9">Uroporphyrinogen-III synthase</fullName>
        <ecNumber evidence="3 9">4.2.1.75</ecNumber>
    </recommendedName>
</protein>
<comment type="caution">
    <text evidence="11">The sequence shown here is derived from an EMBL/GenBank/DDBJ whole genome shotgun (WGS) entry which is preliminary data.</text>
</comment>
<evidence type="ECO:0000256" key="5">
    <source>
        <dbReference type="ARBA" id="ARBA00023244"/>
    </source>
</evidence>
<feature type="domain" description="Tetrapyrrole biosynthesis uroporphyrinogen III synthase" evidence="10">
    <location>
        <begin position="11"/>
        <end position="223"/>
    </location>
</feature>
<name>A0A252AX71_9PROT</name>
<evidence type="ECO:0000256" key="7">
    <source>
        <dbReference type="ARBA" id="ARBA00040167"/>
    </source>
</evidence>
<dbReference type="EC" id="4.2.1.75" evidence="3 9"/>
<dbReference type="Proteomes" id="UP000194641">
    <property type="component" value="Unassembled WGS sequence"/>
</dbReference>
<sequence length="234" mass="24152">MVTRPEPGLSETMEAVKAAGWCPYASPALEITSYAVASLRRPPAALLLTSGQAIAAARDAFSADMPVYAVGDRTAARAKNAGFTTVFSAGGDATALAALVVSHLGPTKGTLLLLSGAGQGMGLVSQLRQAGFAVVRRVAYRAYPVRRIAPEVQQALVEGLVRYTLFFSAESAKSWISALPTTLKAQATQTTALVMSDAAAEVAKKAGWQTTRVAPHPNAADLLGLLGTPGQGEA</sequence>
<comment type="catalytic activity">
    <reaction evidence="8 9">
        <text>hydroxymethylbilane = uroporphyrinogen III + H2O</text>
        <dbReference type="Rhea" id="RHEA:18965"/>
        <dbReference type="ChEBI" id="CHEBI:15377"/>
        <dbReference type="ChEBI" id="CHEBI:57308"/>
        <dbReference type="ChEBI" id="CHEBI:57845"/>
        <dbReference type="EC" id="4.2.1.75"/>
    </reaction>
</comment>
<evidence type="ECO:0000313" key="12">
    <source>
        <dbReference type="Proteomes" id="UP000194641"/>
    </source>
</evidence>
<evidence type="ECO:0000256" key="3">
    <source>
        <dbReference type="ARBA" id="ARBA00013109"/>
    </source>
</evidence>
<evidence type="ECO:0000256" key="8">
    <source>
        <dbReference type="ARBA" id="ARBA00048617"/>
    </source>
</evidence>
<dbReference type="GO" id="GO:0004852">
    <property type="term" value="F:uroporphyrinogen-III synthase activity"/>
    <property type="evidence" value="ECO:0007669"/>
    <property type="project" value="UniProtKB-UniRule"/>
</dbReference>